<proteinExistence type="predicted"/>
<organism evidence="1 2">
    <name type="scientific">Trichonephila clavata</name>
    <name type="common">Joro spider</name>
    <name type="synonym">Nephila clavata</name>
    <dbReference type="NCBI Taxonomy" id="2740835"/>
    <lineage>
        <taxon>Eukaryota</taxon>
        <taxon>Metazoa</taxon>
        <taxon>Ecdysozoa</taxon>
        <taxon>Arthropoda</taxon>
        <taxon>Chelicerata</taxon>
        <taxon>Arachnida</taxon>
        <taxon>Araneae</taxon>
        <taxon>Araneomorphae</taxon>
        <taxon>Entelegynae</taxon>
        <taxon>Araneoidea</taxon>
        <taxon>Nephilidae</taxon>
        <taxon>Trichonephila</taxon>
    </lineage>
</organism>
<name>A0A8X6H0K4_TRICU</name>
<keyword evidence="2" id="KW-1185">Reference proteome</keyword>
<reference evidence="1" key="1">
    <citation type="submission" date="2020-07" db="EMBL/GenBank/DDBJ databases">
        <title>Multicomponent nature underlies the extraordinary mechanical properties of spider dragline silk.</title>
        <authorList>
            <person name="Kono N."/>
            <person name="Nakamura H."/>
            <person name="Mori M."/>
            <person name="Yoshida Y."/>
            <person name="Ohtoshi R."/>
            <person name="Malay A.D."/>
            <person name="Moran D.A.P."/>
            <person name="Tomita M."/>
            <person name="Numata K."/>
            <person name="Arakawa K."/>
        </authorList>
    </citation>
    <scope>NUCLEOTIDE SEQUENCE</scope>
</reference>
<evidence type="ECO:0000313" key="2">
    <source>
        <dbReference type="Proteomes" id="UP000887116"/>
    </source>
</evidence>
<gene>
    <name evidence="1" type="ORF">TNCT_430781</name>
</gene>
<sequence>MPSKDYSSSWGIHHDTSSWHDLRPLINLQTGDQCIDTTAVTANGTLGRLPVDEWDKMLKRRPKRSPRANKRLLLFCPPSSIKSLPKSKCILIAKHRKEAMVVSKESYHMLIL</sequence>
<dbReference type="Proteomes" id="UP000887116">
    <property type="component" value="Unassembled WGS sequence"/>
</dbReference>
<dbReference type="AlphaFoldDB" id="A0A8X6H0K4"/>
<evidence type="ECO:0000313" key="1">
    <source>
        <dbReference type="EMBL" id="GFR14758.1"/>
    </source>
</evidence>
<comment type="caution">
    <text evidence="1">The sequence shown here is derived from an EMBL/GenBank/DDBJ whole genome shotgun (WGS) entry which is preliminary data.</text>
</comment>
<accession>A0A8X6H0K4</accession>
<protein>
    <submittedName>
        <fullName evidence="1">Uncharacterized protein</fullName>
    </submittedName>
</protein>
<dbReference type="EMBL" id="BMAO01037019">
    <property type="protein sequence ID" value="GFR14758.1"/>
    <property type="molecule type" value="Genomic_DNA"/>
</dbReference>